<comment type="caution">
    <text evidence="3">The sequence shown here is derived from an EMBL/GenBank/DDBJ whole genome shotgun (WGS) entry which is preliminary data.</text>
</comment>
<gene>
    <name evidence="3" type="ORF">SFMTTN_3097</name>
</gene>
<proteinExistence type="inferred from homology"/>
<dbReference type="InterPro" id="IPR008334">
    <property type="entry name" value="5'-Nucleotdase_C"/>
</dbReference>
<dbReference type="SUPFAM" id="SSF55816">
    <property type="entry name" value="5'-nucleotidase (syn. UDP-sugar hydrolase), C-terminal domain"/>
    <property type="match status" value="1"/>
</dbReference>
<comment type="similarity">
    <text evidence="1">Belongs to the 5'-nucleotidase family.</text>
</comment>
<dbReference type="Pfam" id="PF02872">
    <property type="entry name" value="5_nucleotid_C"/>
    <property type="match status" value="1"/>
</dbReference>
<dbReference type="Proteomes" id="UP000286806">
    <property type="component" value="Unassembled WGS sequence"/>
</dbReference>
<dbReference type="InterPro" id="IPR030998">
    <property type="entry name" value="Thiosulf_SoxB"/>
</dbReference>
<dbReference type="GO" id="GO:0016787">
    <property type="term" value="F:hydrolase activity"/>
    <property type="evidence" value="ECO:0007669"/>
    <property type="project" value="UniProtKB-KW"/>
</dbReference>
<organism evidence="3 4">
    <name type="scientific">Sulfuriferula multivorans</name>
    <dbReference type="NCBI Taxonomy" id="1559896"/>
    <lineage>
        <taxon>Bacteria</taxon>
        <taxon>Pseudomonadati</taxon>
        <taxon>Pseudomonadota</taxon>
        <taxon>Betaproteobacteria</taxon>
        <taxon>Nitrosomonadales</taxon>
        <taxon>Sulfuricellaceae</taxon>
        <taxon>Sulfuriferula</taxon>
    </lineage>
</organism>
<dbReference type="GO" id="GO:0009166">
    <property type="term" value="P:nucleotide catabolic process"/>
    <property type="evidence" value="ECO:0007669"/>
    <property type="project" value="InterPro"/>
</dbReference>
<protein>
    <submittedName>
        <fullName evidence="3">Sulfur oxidation protein SoxB</fullName>
    </submittedName>
</protein>
<dbReference type="Gene3D" id="3.60.21.10">
    <property type="match status" value="1"/>
</dbReference>
<evidence type="ECO:0000256" key="1">
    <source>
        <dbReference type="RuleBase" id="RU362119"/>
    </source>
</evidence>
<dbReference type="Gene3D" id="6.10.140.570">
    <property type="match status" value="1"/>
</dbReference>
<dbReference type="InterPro" id="IPR036907">
    <property type="entry name" value="5'-Nucleotdase_C_sf"/>
</dbReference>
<dbReference type="GO" id="GO:0030288">
    <property type="term" value="C:outer membrane-bounded periplasmic space"/>
    <property type="evidence" value="ECO:0007669"/>
    <property type="project" value="TreeGrafter"/>
</dbReference>
<keyword evidence="1" id="KW-0547">Nucleotide-binding</keyword>
<sequence length="555" mass="60497">MEIHVPTDLNLPNSADQLYDIPAFGNVSFLHFTDCHAQLLPIYYREPSINLGVGNSEGKVPHLVGASLLQRFGIVPGSRQAYAFSHLDFYAAALAYGKVGGFAHLASLVKRLKAGRPGALLLDGGDSWQGSATALWTAGQDMVEAALELGVDVMTGHWEFTHGAERVLHVVRNDFKDKIAFIAQNIVRKDNADPVFDAYVIREQNGIPVAIIGQAFPHTPLANGEQFTPGWDFGIDEAHLQAVVDEVRKKGAQVVLLLSHNGMDIDLKLAARISGIDMILGGHTHDGVPVPSVVQNPGGKTIVTNAGSHGKFLAVIDFDVKHGRVADYRYHLLPVFSELLPADPAMQACIDRVRAPYQSLLQEPIAESQQLLYRRGNFNGTWDQLIVEALMQVKGAEIAFSPGFRWGTTLLPGQMITRENLMEQTAITYPDTSLVEMTGSEIKQHLEKLCDKIFNDDPYQHQGGDMVRTGGLVYACEPAAKINSRISDMSLNGQAVQAGATYKVARWGVGSAQSAGEPVWDVVEQYLKSDQVVKNHTPNVPRLIGVDLNPGFAND</sequence>
<accession>A0A401K0C2</accession>
<dbReference type="InterPro" id="IPR006179">
    <property type="entry name" value="5_nucleotidase/apyrase"/>
</dbReference>
<evidence type="ECO:0000313" key="4">
    <source>
        <dbReference type="Proteomes" id="UP000286806"/>
    </source>
</evidence>
<dbReference type="NCBIfam" id="TIGR04486">
    <property type="entry name" value="thiosulf_SoxB"/>
    <property type="match status" value="1"/>
</dbReference>
<evidence type="ECO:0000259" key="2">
    <source>
        <dbReference type="Pfam" id="PF02872"/>
    </source>
</evidence>
<feature type="domain" description="5'-Nucleotidase C-terminal" evidence="2">
    <location>
        <begin position="383"/>
        <end position="505"/>
    </location>
</feature>
<keyword evidence="1" id="KW-0378">Hydrolase</keyword>
<evidence type="ECO:0000313" key="3">
    <source>
        <dbReference type="EMBL" id="GCB02274.1"/>
    </source>
</evidence>
<dbReference type="PANTHER" id="PTHR11575">
    <property type="entry name" value="5'-NUCLEOTIDASE-RELATED"/>
    <property type="match status" value="1"/>
</dbReference>
<dbReference type="GO" id="GO:0000166">
    <property type="term" value="F:nucleotide binding"/>
    <property type="evidence" value="ECO:0007669"/>
    <property type="project" value="UniProtKB-KW"/>
</dbReference>
<dbReference type="PANTHER" id="PTHR11575:SF42">
    <property type="entry name" value="SULFUR OXIDATION PROTEIN SOXB"/>
    <property type="match status" value="1"/>
</dbReference>
<name>A0A401K0C2_9PROT</name>
<dbReference type="EMBL" id="BGOW01000036">
    <property type="protein sequence ID" value="GCB02274.1"/>
    <property type="molecule type" value="Genomic_DNA"/>
</dbReference>
<reference evidence="3 4" key="1">
    <citation type="journal article" date="2019" name="Front. Microbiol.">
        <title>Genomes of Neutrophilic Sulfur-Oxidizing Chemolithoautotrophs Representing 9 Proteobacterial Species From 8 Genera.</title>
        <authorList>
            <person name="Watanabe T."/>
            <person name="Kojima H."/>
            <person name="Umezawa K."/>
            <person name="Hori C."/>
            <person name="Takasuka T.E."/>
            <person name="Kato Y."/>
            <person name="Fukui M."/>
        </authorList>
    </citation>
    <scope>NUCLEOTIDE SEQUENCE [LARGE SCALE GENOMIC DNA]</scope>
    <source>
        <strain evidence="3 4">TTN</strain>
    </source>
</reference>
<dbReference type="Gene3D" id="3.90.780.10">
    <property type="entry name" value="5'-Nucleotidase, C-terminal domain"/>
    <property type="match status" value="1"/>
</dbReference>
<dbReference type="InterPro" id="IPR029052">
    <property type="entry name" value="Metallo-depent_PP-like"/>
</dbReference>
<dbReference type="SUPFAM" id="SSF56300">
    <property type="entry name" value="Metallo-dependent phosphatases"/>
    <property type="match status" value="1"/>
</dbReference>
<dbReference type="AlphaFoldDB" id="A0A401K0C2"/>
<keyword evidence="4" id="KW-1185">Reference proteome</keyword>
<dbReference type="PRINTS" id="PR01607">
    <property type="entry name" value="APYRASEFAMLY"/>
</dbReference>